<dbReference type="RefSeq" id="WP_068359477.1">
    <property type="nucleotide sequence ID" value="NZ_CP019337.1"/>
</dbReference>
<dbReference type="InterPro" id="IPR039498">
    <property type="entry name" value="NTP_transf_5"/>
</dbReference>
<evidence type="ECO:0000313" key="2">
    <source>
        <dbReference type="Proteomes" id="UP000092612"/>
    </source>
</evidence>
<organism evidence="1 2">
    <name type="scientific">Polaribacter reichenbachii</name>
    <dbReference type="NCBI Taxonomy" id="996801"/>
    <lineage>
        <taxon>Bacteria</taxon>
        <taxon>Pseudomonadati</taxon>
        <taxon>Bacteroidota</taxon>
        <taxon>Flavobacteriia</taxon>
        <taxon>Flavobacteriales</taxon>
        <taxon>Flavobacteriaceae</taxon>
    </lineage>
</organism>
<evidence type="ECO:0000313" key="1">
    <source>
        <dbReference type="EMBL" id="OBY66381.1"/>
    </source>
</evidence>
<dbReference type="STRING" id="996801.BW723_09765"/>
<dbReference type="Proteomes" id="UP000092612">
    <property type="component" value="Unassembled WGS sequence"/>
</dbReference>
<dbReference type="AlphaFoldDB" id="A0A1B8U3J2"/>
<keyword evidence="2" id="KW-1185">Reference proteome</keyword>
<reference evidence="2" key="1">
    <citation type="submission" date="2016-02" db="EMBL/GenBank/DDBJ databases">
        <title>Paenibacillus sp. LPB0068, isolated from Crassostrea gigas.</title>
        <authorList>
            <person name="Shin S.-K."/>
            <person name="Yi H."/>
        </authorList>
    </citation>
    <scope>NUCLEOTIDE SEQUENCE [LARGE SCALE GENOMIC DNA]</scope>
    <source>
        <strain evidence="2">KCTC 23969</strain>
    </source>
</reference>
<dbReference type="OrthoDB" id="1117814at2"/>
<evidence type="ECO:0008006" key="3">
    <source>
        <dbReference type="Google" id="ProtNLM"/>
    </source>
</evidence>
<protein>
    <recommendedName>
        <fullName evidence="3">Nucleotidyltransferase</fullName>
    </recommendedName>
</protein>
<comment type="caution">
    <text evidence="1">The sequence shown here is derived from an EMBL/GenBank/DDBJ whole genome shotgun (WGS) entry which is preliminary data.</text>
</comment>
<dbReference type="EMBL" id="LSFL01000015">
    <property type="protein sequence ID" value="OBY66381.1"/>
    <property type="molecule type" value="Genomic_DNA"/>
</dbReference>
<proteinExistence type="predicted"/>
<name>A0A1B8U3J2_9FLAO</name>
<dbReference type="KEGG" id="prn:BW723_09765"/>
<sequence>MNYQETLFFVGKCLTINHIDKNKKIIEEQLQNNSIDWDAVVKISTGHFVFPALYCNLKRANFLQYIPNDLVAYMKHIAHLNKERNEKIIEQAKEINELLLANDITPIFLKGTGNLLEGLYEDIAERMVGDIDFIVAKNNYLKTIQILKKKKYAVHKDGKITPAFHWHYPKLVHPEQIGAVEVHNKILKKPFDSIFKEDNILKSALRKSNGCFLSTNYKILNAILPKIINDNLYYSYIIPLRTTYDVFLMTNNTDYKIILDNKKVYKKFNNYLSCIKLVLNAPDNIIVENTRASQKYKNSYLLRLSNSKKIKLKSNIINKCIILKKYLFMLKKSFSDKEYSEYLTKRICQWDLYKKILGLKTTS</sequence>
<gene>
    <name evidence="1" type="ORF">LPB301_06730</name>
</gene>
<accession>A0A1B8U3J2</accession>
<dbReference type="Pfam" id="PF14907">
    <property type="entry name" value="NTP_transf_5"/>
    <property type="match status" value="1"/>
</dbReference>